<dbReference type="InterPro" id="IPR012657">
    <property type="entry name" value="23S_rRNA-intervening_sequence"/>
</dbReference>
<sequence>MGFKFEKLKVWQKAIDFSTDIHNLTKKFPQEELYILTTQIKRAADSTVLNIAEGSTGQTNAEFRRFLGYAIRSEIEAVSCLYIGKNRKIINKADFNKLYTNAEEIIRMLQGLRNSLK</sequence>
<proteinExistence type="predicted"/>
<dbReference type="InterPro" id="IPR036583">
    <property type="entry name" value="23S_rRNA_IVS_sf"/>
</dbReference>
<dbReference type="PANTHER" id="PTHR38471">
    <property type="entry name" value="FOUR HELIX BUNDLE PROTEIN"/>
    <property type="match status" value="1"/>
</dbReference>
<dbReference type="CDD" id="cd16377">
    <property type="entry name" value="23S_rRNA_IVP_like"/>
    <property type="match status" value="1"/>
</dbReference>
<comment type="caution">
    <text evidence="1">The sequence shown here is derived from an EMBL/GenBank/DDBJ whole genome shotgun (WGS) entry which is preliminary data.</text>
</comment>
<organism evidence="1 2">
    <name type="scientific">Candidatus Schekmanbacteria bacterium GWA2_38_11</name>
    <dbReference type="NCBI Taxonomy" id="1817876"/>
    <lineage>
        <taxon>Bacteria</taxon>
        <taxon>Candidatus Schekmaniibacteriota</taxon>
    </lineage>
</organism>
<dbReference type="Gene3D" id="1.20.1440.60">
    <property type="entry name" value="23S rRNA-intervening sequence"/>
    <property type="match status" value="1"/>
</dbReference>
<gene>
    <name evidence="1" type="ORF">A2042_07170</name>
</gene>
<name>A0A1F7RB61_9BACT</name>
<protein>
    <submittedName>
        <fullName evidence="1">Four helix bundle protein</fullName>
    </submittedName>
</protein>
<evidence type="ECO:0000313" key="2">
    <source>
        <dbReference type="Proteomes" id="UP000178526"/>
    </source>
</evidence>
<evidence type="ECO:0000313" key="1">
    <source>
        <dbReference type="EMBL" id="OGL38795.1"/>
    </source>
</evidence>
<accession>A0A1F7RB61</accession>
<dbReference type="SUPFAM" id="SSF158446">
    <property type="entry name" value="IVS-encoded protein-like"/>
    <property type="match status" value="1"/>
</dbReference>
<dbReference type="EMBL" id="MGDB01000136">
    <property type="protein sequence ID" value="OGL38795.1"/>
    <property type="molecule type" value="Genomic_DNA"/>
</dbReference>
<dbReference type="AlphaFoldDB" id="A0A1F7RB61"/>
<dbReference type="Proteomes" id="UP000178526">
    <property type="component" value="Unassembled WGS sequence"/>
</dbReference>
<reference evidence="1 2" key="1">
    <citation type="journal article" date="2016" name="Nat. Commun.">
        <title>Thousands of microbial genomes shed light on interconnected biogeochemical processes in an aquifer system.</title>
        <authorList>
            <person name="Anantharaman K."/>
            <person name="Brown C.T."/>
            <person name="Hug L.A."/>
            <person name="Sharon I."/>
            <person name="Castelle C.J."/>
            <person name="Probst A.J."/>
            <person name="Thomas B.C."/>
            <person name="Singh A."/>
            <person name="Wilkins M.J."/>
            <person name="Karaoz U."/>
            <person name="Brodie E.L."/>
            <person name="Williams K.H."/>
            <person name="Hubbard S.S."/>
            <person name="Banfield J.F."/>
        </authorList>
    </citation>
    <scope>NUCLEOTIDE SEQUENCE [LARGE SCALE GENOMIC DNA]</scope>
</reference>
<dbReference type="PANTHER" id="PTHR38471:SF2">
    <property type="entry name" value="FOUR HELIX BUNDLE PROTEIN"/>
    <property type="match status" value="1"/>
</dbReference>
<dbReference type="Pfam" id="PF05635">
    <property type="entry name" value="23S_rRNA_IVP"/>
    <property type="match status" value="1"/>
</dbReference>
<dbReference type="NCBIfam" id="TIGR02436">
    <property type="entry name" value="four helix bundle protein"/>
    <property type="match status" value="1"/>
</dbReference>